<evidence type="ECO:0000259" key="2">
    <source>
        <dbReference type="Pfam" id="PF03008"/>
    </source>
</evidence>
<dbReference type="SUPFAM" id="SSF52540">
    <property type="entry name" value="P-loop containing nucleoside triphosphate hydrolases"/>
    <property type="match status" value="1"/>
</dbReference>
<dbReference type="PANTHER" id="PTHR34704:SF1">
    <property type="entry name" value="ATPASE"/>
    <property type="match status" value="1"/>
</dbReference>
<accession>A0A4Y6PQF6</accession>
<keyword evidence="3" id="KW-0067">ATP-binding</keyword>
<protein>
    <submittedName>
        <fullName evidence="3">ATP-binding protein</fullName>
    </submittedName>
</protein>
<keyword evidence="3" id="KW-0547">Nucleotide-binding</keyword>
<evidence type="ECO:0000259" key="1">
    <source>
        <dbReference type="Pfam" id="PF01637"/>
    </source>
</evidence>
<dbReference type="InterPro" id="IPR011335">
    <property type="entry name" value="Restrct_endonuc-II-like"/>
</dbReference>
<dbReference type="InterPro" id="IPR004256">
    <property type="entry name" value="DUF234"/>
</dbReference>
<dbReference type="PANTHER" id="PTHR34704">
    <property type="entry name" value="ATPASE"/>
    <property type="match status" value="1"/>
</dbReference>
<dbReference type="Pfam" id="PF01637">
    <property type="entry name" value="ATPase_2"/>
    <property type="match status" value="1"/>
</dbReference>
<dbReference type="GO" id="GO:0005524">
    <property type="term" value="F:ATP binding"/>
    <property type="evidence" value="ECO:0007669"/>
    <property type="project" value="UniProtKB-KW"/>
</dbReference>
<dbReference type="RefSeq" id="WP_141197064.1">
    <property type="nucleotide sequence ID" value="NZ_CP041186.1"/>
</dbReference>
<evidence type="ECO:0000313" key="4">
    <source>
        <dbReference type="Proteomes" id="UP000315995"/>
    </source>
</evidence>
<dbReference type="OrthoDB" id="9801758at2"/>
<evidence type="ECO:0000313" key="3">
    <source>
        <dbReference type="EMBL" id="QDG50572.1"/>
    </source>
</evidence>
<accession>A0A5B8Y5Z9</accession>
<dbReference type="InterPro" id="IPR027417">
    <property type="entry name" value="P-loop_NTPase"/>
</dbReference>
<feature type="domain" description="ATPase" evidence="1">
    <location>
        <begin position="7"/>
        <end position="209"/>
    </location>
</feature>
<keyword evidence="4" id="KW-1185">Reference proteome</keyword>
<dbReference type="Proteomes" id="UP000315995">
    <property type="component" value="Chromosome"/>
</dbReference>
<proteinExistence type="predicted"/>
<reference evidence="3 4" key="1">
    <citation type="submission" date="2019-06" db="EMBL/GenBank/DDBJ databases">
        <title>Persicimonas caeni gen. nov., sp. nov., a predatory bacterium isolated from solar saltern.</title>
        <authorList>
            <person name="Wang S."/>
        </authorList>
    </citation>
    <scope>NUCLEOTIDE SEQUENCE [LARGE SCALE GENOMIC DNA]</scope>
    <source>
        <strain evidence="3 4">YN101</strain>
    </source>
</reference>
<dbReference type="EMBL" id="CP041186">
    <property type="protein sequence ID" value="QDG50572.1"/>
    <property type="molecule type" value="Genomic_DNA"/>
</dbReference>
<gene>
    <name evidence="3" type="ORF">FIV42_07440</name>
</gene>
<feature type="domain" description="DUF234" evidence="2">
    <location>
        <begin position="320"/>
        <end position="410"/>
    </location>
</feature>
<dbReference type="Gene3D" id="3.40.50.300">
    <property type="entry name" value="P-loop containing nucleotide triphosphate hydrolases"/>
    <property type="match status" value="1"/>
</dbReference>
<dbReference type="AlphaFoldDB" id="A0A4Y6PQF6"/>
<dbReference type="Pfam" id="PF03008">
    <property type="entry name" value="DUF234"/>
    <property type="match status" value="1"/>
</dbReference>
<dbReference type="SUPFAM" id="SSF52980">
    <property type="entry name" value="Restriction endonuclease-like"/>
    <property type="match status" value="1"/>
</dbReference>
<sequence>MSSTSSFIGREQELASLREELDRERPSLLIVYGRRRVGKSTLLARATADRDAIYYQATQVLGSMNLKLLKEEVARVLDAPDPILDGVEHWEALLTYIGRLASERSGLTLVLDEFPYLCETVDALPSIVQKVFDQLSQRGIPFNLILCGSQIAFMEELLGERNPLRGRQTYELDLPPLTYREASRFFPNWSPEERLAAYGVFGGMPYYLQLCEPSRSLRENIEDVVLQSGAPLHNEAFNVLRAELTSPTRYATILEAIGSGCTTTGDILGRVRDITSASALAPYIAKLEALRLIRITRSLDASPKARNRRYYIADPYLAFWYRFGLPNSSALATGYASEVYDHAIQPYFDSYMGEIFEWIAHQFVASYGRDILPAASRETGKIWGANYDIDVVAKLLDETVVFGECKWWNSEVGANVLRDLERDTRETSYGGDAPETHYLVVSKSGFTPELDAMQGEQANLHLISPEVLLG</sequence>
<organism evidence="3 4">
    <name type="scientific">Persicimonas caeni</name>
    <dbReference type="NCBI Taxonomy" id="2292766"/>
    <lineage>
        <taxon>Bacteria</taxon>
        <taxon>Deltaproteobacteria</taxon>
        <taxon>Bradymonadales</taxon>
        <taxon>Bradymonadaceae</taxon>
        <taxon>Persicimonas</taxon>
    </lineage>
</organism>
<name>A0A4Y6PQF6_PERCE</name>
<dbReference type="InterPro" id="IPR011579">
    <property type="entry name" value="ATPase_dom"/>
</dbReference>